<dbReference type="RefSeq" id="XP_019013903.1">
    <property type="nucleotide sequence ID" value="XM_019153742.1"/>
</dbReference>
<dbReference type="EMBL" id="CP144522">
    <property type="protein sequence ID" value="WWC69081.1"/>
    <property type="molecule type" value="Genomic_DNA"/>
</dbReference>
<dbReference type="GeneID" id="30170346"/>
<dbReference type="STRING" id="1296096.A0A1B9IB54"/>
<keyword evidence="4" id="KW-1185">Reference proteome</keyword>
<name>A0A1B9IB54_9TREE</name>
<reference evidence="2" key="1">
    <citation type="submission" date="2013-07" db="EMBL/GenBank/DDBJ databases">
        <title>The Genome Sequence of Cryptococcus pinus CBS10737.</title>
        <authorList>
            <consortium name="The Broad Institute Genome Sequencing Platform"/>
            <person name="Cuomo C."/>
            <person name="Litvintseva A."/>
            <person name="Chen Y."/>
            <person name="Heitman J."/>
            <person name="Sun S."/>
            <person name="Springer D."/>
            <person name="Dromer F."/>
            <person name="Young S.K."/>
            <person name="Zeng Q."/>
            <person name="Gargeya S."/>
            <person name="Fitzgerald M."/>
            <person name="Abouelleil A."/>
            <person name="Alvarado L."/>
            <person name="Berlin A.M."/>
            <person name="Chapman S.B."/>
            <person name="Dewar J."/>
            <person name="Goldberg J."/>
            <person name="Griggs A."/>
            <person name="Gujja S."/>
            <person name="Hansen M."/>
            <person name="Howarth C."/>
            <person name="Imamovic A."/>
            <person name="Larimer J."/>
            <person name="McCowan C."/>
            <person name="Murphy C."/>
            <person name="Pearson M."/>
            <person name="Priest M."/>
            <person name="Roberts A."/>
            <person name="Saif S."/>
            <person name="Shea T."/>
            <person name="Sykes S."/>
            <person name="Wortman J."/>
            <person name="Nusbaum C."/>
            <person name="Birren B."/>
        </authorList>
    </citation>
    <scope>NUCLEOTIDE SEQUENCE [LARGE SCALE GENOMIC DNA]</scope>
    <source>
        <strain evidence="2">CBS 10737</strain>
    </source>
</reference>
<sequence length="463" mass="52770">MASTSSTSNIPPPLPTSLVTTLLPHLLPPSPLPQELLAKSLLQRLLYLPPSPSDLDSYLSPFPSTEHQPISSRLTELTHGHTLGDILYTKEEEEIYAKLSILPENEIKDESIEIWFEFEHSSSDSRGWVYHSARIPSQLNQKFVSNPELSSTLVETESEEKMGYEEMNNLQGDQAPEGYWTGFDSSSNSNSPKSILNEFNENHEDAYWAQYSRPQTAPITPGIHTPGIHTPGIHTPGIHTPFQNQQKQNQNQNQNRNQPKINTQEEQAKKLMESLKQLGLDSLNKDITNGYSEMNGQDGKREFWVESEDQEKYNNTIDQSENDEIAITKDKVEVEESGKAIKDRLKCKISVSLNKLWKKHIQGSNELDLEIKAIEWLNFGKQVIENSSSPNTSSPGGYTSYNGESSLDIIDKLEILLDMYELLNETNEKDNFHKLMESVIRKSPDYRNHEDEDEVVRQNMYYE</sequence>
<feature type="region of interest" description="Disordered" evidence="1">
    <location>
        <begin position="234"/>
        <end position="259"/>
    </location>
</feature>
<reference evidence="2" key="3">
    <citation type="submission" date="2016-07" db="EMBL/GenBank/DDBJ databases">
        <title>Evolution of pathogenesis and genome organization in the Tremellales.</title>
        <authorList>
            <person name="Cuomo C."/>
            <person name="Litvintseva A."/>
            <person name="Heitman J."/>
            <person name="Chen Y."/>
            <person name="Sun S."/>
            <person name="Springer D."/>
            <person name="Dromer F."/>
            <person name="Young S."/>
            <person name="Zeng Q."/>
            <person name="Chapman S."/>
            <person name="Gujja S."/>
            <person name="Saif S."/>
            <person name="Birren B."/>
        </authorList>
    </citation>
    <scope>NUCLEOTIDE SEQUENCE</scope>
    <source>
        <strain evidence="2">CBS 10737</strain>
    </source>
</reference>
<dbReference type="Proteomes" id="UP000094020">
    <property type="component" value="Chromosome 4"/>
</dbReference>
<evidence type="ECO:0000313" key="2">
    <source>
        <dbReference type="EMBL" id="OCF52684.1"/>
    </source>
</evidence>
<reference evidence="3" key="4">
    <citation type="submission" date="2024-02" db="EMBL/GenBank/DDBJ databases">
        <title>Comparative genomics of Cryptococcus and Kwoniella reveals pathogenesis evolution and contrasting modes of karyotype evolution via chromosome fusion or intercentromeric recombination.</title>
        <authorList>
            <person name="Coelho M.A."/>
            <person name="David-Palma M."/>
            <person name="Shea T."/>
            <person name="Bowers K."/>
            <person name="McGinley-Smith S."/>
            <person name="Mohammad A.W."/>
            <person name="Gnirke A."/>
            <person name="Yurkov A.M."/>
            <person name="Nowrousian M."/>
            <person name="Sun S."/>
            <person name="Cuomo C.A."/>
            <person name="Heitman J."/>
        </authorList>
    </citation>
    <scope>NUCLEOTIDE SEQUENCE</scope>
    <source>
        <strain evidence="3">CBS 10737</strain>
    </source>
</reference>
<feature type="compositionally biased region" description="Low complexity" evidence="1">
    <location>
        <begin position="243"/>
        <end position="258"/>
    </location>
</feature>
<evidence type="ECO:0000313" key="4">
    <source>
        <dbReference type="Proteomes" id="UP000094020"/>
    </source>
</evidence>
<evidence type="ECO:0000313" key="3">
    <source>
        <dbReference type="EMBL" id="WWC69081.1"/>
    </source>
</evidence>
<organism evidence="2">
    <name type="scientific">Kwoniella pini CBS 10737</name>
    <dbReference type="NCBI Taxonomy" id="1296096"/>
    <lineage>
        <taxon>Eukaryota</taxon>
        <taxon>Fungi</taxon>
        <taxon>Dikarya</taxon>
        <taxon>Basidiomycota</taxon>
        <taxon>Agaricomycotina</taxon>
        <taxon>Tremellomycetes</taxon>
        <taxon>Tremellales</taxon>
        <taxon>Cryptococcaceae</taxon>
        <taxon>Kwoniella</taxon>
    </lineage>
</organism>
<dbReference type="EMBL" id="KI894008">
    <property type="protein sequence ID" value="OCF52684.1"/>
    <property type="molecule type" value="Genomic_DNA"/>
</dbReference>
<accession>A0A1B9IB54</accession>
<dbReference type="OrthoDB" id="2564062at2759"/>
<protein>
    <submittedName>
        <fullName evidence="2">Uncharacterized protein</fullName>
    </submittedName>
</protein>
<gene>
    <name evidence="2" type="ORF">I206_01977</name>
    <name evidence="3" type="ORF">I206_103017</name>
</gene>
<dbReference type="KEGG" id="kpin:30170346"/>
<reference evidence="3" key="2">
    <citation type="submission" date="2013-07" db="EMBL/GenBank/DDBJ databases">
        <authorList>
            <consortium name="The Broad Institute Genome Sequencing Platform"/>
            <person name="Cuomo C."/>
            <person name="Litvintseva A."/>
            <person name="Chen Y."/>
            <person name="Heitman J."/>
            <person name="Sun S."/>
            <person name="Springer D."/>
            <person name="Dromer F."/>
            <person name="Young S.K."/>
            <person name="Zeng Q."/>
            <person name="Gargeya S."/>
            <person name="Fitzgerald M."/>
            <person name="Abouelleil A."/>
            <person name="Alvarado L."/>
            <person name="Berlin A.M."/>
            <person name="Chapman S.B."/>
            <person name="Dewar J."/>
            <person name="Goldberg J."/>
            <person name="Griggs A."/>
            <person name="Gujja S."/>
            <person name="Hansen M."/>
            <person name="Howarth C."/>
            <person name="Imamovic A."/>
            <person name="Larimer J."/>
            <person name="McCowan C."/>
            <person name="Murphy C."/>
            <person name="Pearson M."/>
            <person name="Priest M."/>
            <person name="Roberts A."/>
            <person name="Saif S."/>
            <person name="Shea T."/>
            <person name="Sykes S."/>
            <person name="Wortman J."/>
            <person name="Nusbaum C."/>
            <person name="Birren B."/>
        </authorList>
    </citation>
    <scope>NUCLEOTIDE SEQUENCE</scope>
    <source>
        <strain evidence="3">CBS 10737</strain>
    </source>
</reference>
<evidence type="ECO:0000256" key="1">
    <source>
        <dbReference type="SAM" id="MobiDB-lite"/>
    </source>
</evidence>
<proteinExistence type="predicted"/>
<dbReference type="AlphaFoldDB" id="A0A1B9IB54"/>